<proteinExistence type="inferred from homology"/>
<dbReference type="SUPFAM" id="SSF74650">
    <property type="entry name" value="Galactose mutarotase-like"/>
    <property type="match status" value="1"/>
</dbReference>
<comment type="subcellular location">
    <subcellularLocation>
        <location evidence="1">Periplasm</location>
    </subcellularLocation>
</comment>
<dbReference type="Gene3D" id="2.60.40.10">
    <property type="entry name" value="Immunoglobulins"/>
    <property type="match status" value="1"/>
</dbReference>
<dbReference type="PIRSF" id="PIRSF006281">
    <property type="entry name" value="MdoG"/>
    <property type="match status" value="1"/>
</dbReference>
<dbReference type="InterPro" id="IPR014756">
    <property type="entry name" value="Ig_E-set"/>
</dbReference>
<sequence length="500" mass="55914">MTLSRRQFLATTSAFALAGAAGASTAQHAFDRDYVIALAREMAASDYRARDMVPEAWRDLTYEQYKLIRFRPEAALWYGTDTPFNVDFFTPGLYFPRTVKVETVEGGTATPVAFDLAMFEKSDSVPELPVDETLGFSGLRLRTEMHRPGLTDEFCVFQGASYFRAIGLDQIYGLSARGLALKTGDAEGEEFPDFIRFWLERPNPEQRNMIVHALMDSPSVTGAYRFDITPGPACVMEVEATLFARKELHHVGLGPLTSMFLFDETNRDRFDDFRPAVHDSDGLMIFNGAGEILWRALANPKHLQVSSFSDSAPRGFGLMQRARRLSDFADLEAHYHRRPSLWVEPRGDWGQGAVTLVEIPADQEIYDNIVAYWRPSNSYEAGSQVDLAYRLTWGAQAPVAVDLARVVNTRMGGHLRGGRIATVDFGPHPLFEDGPEALTVHVSSPNVETSAGILQHNPETGGLRLAFTFDPGERQSVELRAQLLKDDQIASEVWLYRWTS</sequence>
<dbReference type="InterPro" id="IPR007444">
    <property type="entry name" value="Glucan_biosyn_MdoG_C"/>
</dbReference>
<evidence type="ECO:0000313" key="7">
    <source>
        <dbReference type="EMBL" id="MDK3074884.1"/>
    </source>
</evidence>
<feature type="chain" id="PRO_5045644249" evidence="5">
    <location>
        <begin position="30"/>
        <end position="500"/>
    </location>
</feature>
<dbReference type="Proteomes" id="UP001227126">
    <property type="component" value="Unassembled WGS sequence"/>
</dbReference>
<keyword evidence="8" id="KW-1185">Reference proteome</keyword>
<feature type="domain" description="Glucan biosynthesis periplasmic MdoG C-terminal" evidence="6">
    <location>
        <begin position="30"/>
        <end position="498"/>
    </location>
</feature>
<evidence type="ECO:0000256" key="2">
    <source>
        <dbReference type="ARBA" id="ARBA00005001"/>
    </source>
</evidence>
<feature type="signal peptide" evidence="5">
    <location>
        <begin position="1"/>
        <end position="29"/>
    </location>
</feature>
<evidence type="ECO:0000256" key="3">
    <source>
        <dbReference type="ARBA" id="ARBA00009284"/>
    </source>
</evidence>
<dbReference type="InterPro" id="IPR014438">
    <property type="entry name" value="Glucan_biosyn_MdoG/MdoD"/>
</dbReference>
<keyword evidence="5" id="KW-0732">Signal</keyword>
<dbReference type="InterPro" id="IPR011013">
    <property type="entry name" value="Gal_mutarotase_sf_dom"/>
</dbReference>
<dbReference type="Gene3D" id="2.70.98.10">
    <property type="match status" value="1"/>
</dbReference>
<dbReference type="RefSeq" id="WP_284486814.1">
    <property type="nucleotide sequence ID" value="NZ_JASNJE010000026.1"/>
</dbReference>
<dbReference type="InterPro" id="IPR014718">
    <property type="entry name" value="GH-type_carb-bd"/>
</dbReference>
<comment type="pathway">
    <text evidence="2">Glycan metabolism; osmoregulated periplasmic glucan (OPG) biosynthesis.</text>
</comment>
<reference evidence="7 8" key="1">
    <citation type="submission" date="2023-05" db="EMBL/GenBank/DDBJ databases">
        <title>Sedimentitalea sp. nov. JM2-8.</title>
        <authorList>
            <person name="Huang J."/>
        </authorList>
    </citation>
    <scope>NUCLEOTIDE SEQUENCE [LARGE SCALE GENOMIC DNA]</scope>
    <source>
        <strain evidence="7 8">JM2-8</strain>
    </source>
</reference>
<gene>
    <name evidence="7" type="ORF">QO034_17485</name>
</gene>
<evidence type="ECO:0000256" key="5">
    <source>
        <dbReference type="SAM" id="SignalP"/>
    </source>
</evidence>
<dbReference type="PROSITE" id="PS51318">
    <property type="entry name" value="TAT"/>
    <property type="match status" value="1"/>
</dbReference>
<comment type="similarity">
    <text evidence="3">Belongs to the OpgD/OpgG family.</text>
</comment>
<dbReference type="PANTHER" id="PTHR30504">
    <property type="entry name" value="GLUCANS BIOSYNTHESIS PROTEIN"/>
    <property type="match status" value="1"/>
</dbReference>
<dbReference type="PANTHER" id="PTHR30504:SF2">
    <property type="entry name" value="GLUCANS BIOSYNTHESIS PROTEIN G"/>
    <property type="match status" value="1"/>
</dbReference>
<organism evidence="7 8">
    <name type="scientific">Sedimentitalea xiamensis</name>
    <dbReference type="NCBI Taxonomy" id="3050037"/>
    <lineage>
        <taxon>Bacteria</taxon>
        <taxon>Pseudomonadati</taxon>
        <taxon>Pseudomonadota</taxon>
        <taxon>Alphaproteobacteria</taxon>
        <taxon>Rhodobacterales</taxon>
        <taxon>Paracoccaceae</taxon>
        <taxon>Sedimentitalea</taxon>
    </lineage>
</organism>
<evidence type="ECO:0000256" key="1">
    <source>
        <dbReference type="ARBA" id="ARBA00004418"/>
    </source>
</evidence>
<name>A0ABT7FIC2_9RHOB</name>
<dbReference type="SUPFAM" id="SSF81296">
    <property type="entry name" value="E set domains"/>
    <property type="match status" value="1"/>
</dbReference>
<protein>
    <submittedName>
        <fullName evidence="7">Glucan biosynthesis protein G</fullName>
    </submittedName>
</protein>
<dbReference type="EMBL" id="JASNJE010000026">
    <property type="protein sequence ID" value="MDK3074884.1"/>
    <property type="molecule type" value="Genomic_DNA"/>
</dbReference>
<evidence type="ECO:0000313" key="8">
    <source>
        <dbReference type="Proteomes" id="UP001227126"/>
    </source>
</evidence>
<dbReference type="Pfam" id="PF04349">
    <property type="entry name" value="MdoG"/>
    <property type="match status" value="1"/>
</dbReference>
<evidence type="ECO:0000259" key="6">
    <source>
        <dbReference type="Pfam" id="PF04349"/>
    </source>
</evidence>
<dbReference type="InterPro" id="IPR006311">
    <property type="entry name" value="TAT_signal"/>
</dbReference>
<keyword evidence="4" id="KW-0574">Periplasm</keyword>
<comment type="caution">
    <text evidence="7">The sequence shown here is derived from an EMBL/GenBank/DDBJ whole genome shotgun (WGS) entry which is preliminary data.</text>
</comment>
<dbReference type="InterPro" id="IPR013783">
    <property type="entry name" value="Ig-like_fold"/>
</dbReference>
<evidence type="ECO:0000256" key="4">
    <source>
        <dbReference type="ARBA" id="ARBA00022764"/>
    </source>
</evidence>
<accession>A0ABT7FIC2</accession>